<feature type="domain" description="3-hydroxyacyl-CoA dehydrogenase NAD binding" evidence="17">
    <location>
        <begin position="19"/>
        <end position="197"/>
    </location>
</feature>
<reference evidence="18 19" key="1">
    <citation type="journal article" date="1997" name="Nature">
        <title>The complete genome sequence of the hyperthermophilic, sulphate-reducing archaeon Archaeoglobus fulgidus.</title>
        <authorList>
            <person name="Klenk H.P."/>
            <person name="Clayton R.A."/>
            <person name="Tomb J."/>
            <person name="White O."/>
            <person name="Nelson K.E."/>
            <person name="Ketchum K.A."/>
            <person name="Dodson R.J."/>
            <person name="Gwinn M."/>
            <person name="Hickey E.K."/>
            <person name="Peterson J.D."/>
            <person name="Richardson D.L."/>
            <person name="Kerlavage A.R."/>
            <person name="Graham D.E."/>
            <person name="Kyrpides N.C."/>
            <person name="Fleischmann R.D."/>
            <person name="Quackenbush J."/>
            <person name="Lee N.H."/>
            <person name="Sutton G.G."/>
            <person name="Gill S."/>
            <person name="Kirkness E.F."/>
            <person name="Dougherty B.A."/>
            <person name="McKenney K."/>
            <person name="Adams M.D."/>
            <person name="Loftus B."/>
            <person name="Peterson S."/>
            <person name="Reich C.I."/>
            <person name="McNeil L.K."/>
            <person name="Badger J.H."/>
            <person name="Glodek A."/>
            <person name="Zhou L."/>
            <person name="Overbeek R."/>
            <person name="Gocayne J.D."/>
            <person name="Weidman J.F."/>
            <person name="McDonald L."/>
            <person name="Utterback T."/>
            <person name="Cotton M.D."/>
            <person name="Spriggs T."/>
            <person name="Artiach P."/>
            <person name="Kaine B.P."/>
            <person name="Sykes S.M."/>
            <person name="Sadow P.W."/>
            <person name="D'Andrea K.P."/>
            <person name="Bowman C."/>
            <person name="Fujii C."/>
            <person name="Garland S.A."/>
            <person name="Mason T.M."/>
            <person name="Olsen G.J."/>
            <person name="Fraser C.M."/>
            <person name="Smith H.O."/>
            <person name="Woese C.R."/>
            <person name="Venter J.C."/>
        </authorList>
    </citation>
    <scope>NUCLEOTIDE SEQUENCE [LARGE SCALE GENOMIC DNA]</scope>
    <source>
        <strain evidence="19">ATCC 49558 / DSM 4304 / JCM 9628 / NBRC 100126 / VC-16</strain>
    </source>
</reference>
<accession>O28011</accession>
<evidence type="ECO:0000259" key="17">
    <source>
        <dbReference type="Pfam" id="PF02737"/>
    </source>
</evidence>
<protein>
    <submittedName>
        <fullName evidence="18">3-hydroxyacyl-CoA dehydrogenase (Hbd-10)</fullName>
    </submittedName>
</protein>
<evidence type="ECO:0000256" key="10">
    <source>
        <dbReference type="ARBA" id="ARBA00023140"/>
    </source>
</evidence>
<feature type="transmembrane region" description="Helical" evidence="15">
    <location>
        <begin position="20"/>
        <end position="41"/>
    </location>
</feature>
<evidence type="ECO:0000256" key="11">
    <source>
        <dbReference type="ARBA" id="ARBA00023235"/>
    </source>
</evidence>
<dbReference type="InterPro" id="IPR013328">
    <property type="entry name" value="6PGD_dom2"/>
</dbReference>
<dbReference type="InterPro" id="IPR006176">
    <property type="entry name" value="3-OHacyl-CoA_DH_NAD-bd"/>
</dbReference>
<comment type="subunit">
    <text evidence="5">Monomer.</text>
</comment>
<keyword evidence="13" id="KW-0511">Multifunctional enzyme</keyword>
<evidence type="ECO:0000256" key="13">
    <source>
        <dbReference type="ARBA" id="ARBA00023268"/>
    </source>
</evidence>
<evidence type="ECO:0000313" key="18">
    <source>
        <dbReference type="EMBL" id="AAB88983.1"/>
    </source>
</evidence>
<gene>
    <name evidence="18" type="ordered locus">AF_2273</name>
</gene>
<comment type="subcellular location">
    <subcellularLocation>
        <location evidence="1">Peroxisome</location>
    </subcellularLocation>
</comment>
<dbReference type="FunFam" id="3.40.50.720:FF:000009">
    <property type="entry name" value="Fatty oxidation complex, alpha subunit"/>
    <property type="match status" value="1"/>
</dbReference>
<dbReference type="PhylomeDB" id="O28011"/>
<dbReference type="PIR" id="A69534">
    <property type="entry name" value="A69534"/>
</dbReference>
<comment type="similarity">
    <text evidence="3 14">Belongs to the enoyl-CoA hydratase/isomerase family.</text>
</comment>
<sequence>MPRRVKQVINMDVRERIKTVAVLGAGLMGHGIAEVCAMAGYNVTMRDIKQEFVDRGMNMIKESLAKLEQKGKIKSAEEVLSRIKPTVDLEEAVKDADLVIEAVPEVVEIKKQVWEEVDKLAKPDCIFTSNTSTMRITMLADFTSRPEKFAGLHFFNPPVLMRLVEVIRGEKTSDEVMDLLVEFVKSIGKTPVRVEKDVPGFIVNRVQAPASVLLMAILEKGIATPEEVDATVRRLGLPMGPFELVDYTGVDILYNALKYYAQTISPDYEPPKFLEEMVKANKLGRKTGQGFYDWSKGRPQIDSSKATDKINPMDFTFVEINEAVKLVEMGVATPQDIDTAIKLGLNRPFGPFELAKQFGAEQIAKRLEELAKQFGKKIFEPAKTLKEGKLEELLKAGKAEAEEKKEDEFKTIKIEKLDGGITKLVLNRPDRLNTISPEVLDEIDRAITQLWNDKDTRVIVITGAGDRAFSAGADLGGSIITHPFDFLEHNRKGERVFTRLREIPKPVIAAINGYALGGGLEIAMNCDIRLAKKSAVLGLPEVGLGILPGWSGTQRLVKLVGISRAMQLALTGERITAEEAERWGLVNKVFDDDKFEEEVMNYAKNIAERCAPISMALIKRLINKGGEVPMDIGLEWECTAAGLLFATEDMREGISAFLRKDKPQFKGR</sequence>
<dbReference type="PDBsum" id="3CTV"/>
<keyword evidence="10" id="KW-0576">Peroxisome</keyword>
<evidence type="ECO:0000256" key="12">
    <source>
        <dbReference type="ARBA" id="ARBA00023239"/>
    </source>
</evidence>
<dbReference type="KEGG" id="afu:AF_2273"/>
<dbReference type="PANTHER" id="PTHR23309">
    <property type="entry name" value="3-HYDROXYACYL-COA DEHYROGENASE"/>
    <property type="match status" value="1"/>
</dbReference>
<reference evidence="20" key="2">
    <citation type="submission" date="2008-04" db="PDB data bank">
        <title>X-ray crystal structure of central domain of 3-hydroxyacyl-CoA dehydrogenase from Archaeoglobus fulgidus.</title>
        <authorList>
            <person name="Osipiuk J."/>
            <person name="Evdokimova E."/>
            <person name="Kudritska M."/>
            <person name="Savchenko A."/>
            <person name="Edwards A.M."/>
            <person name="Joachimiak A."/>
        </authorList>
    </citation>
    <scope>X-RAY CRYSTALLOGRAPHY (2.46 ANGSTROMS) OF 295-400</scope>
</reference>
<dbReference type="Gene3D" id="3.40.50.720">
    <property type="entry name" value="NAD(P)-binding Rossmann-like Domain"/>
    <property type="match status" value="1"/>
</dbReference>
<dbReference type="Proteomes" id="UP000002199">
    <property type="component" value="Chromosome"/>
</dbReference>
<dbReference type="EnsemblBacteria" id="AAB88983">
    <property type="protein sequence ID" value="AAB88983"/>
    <property type="gene ID" value="AF_2273"/>
</dbReference>
<feature type="domain" description="3-hydroxyacyl-CoA dehydrogenase C-terminal" evidence="16">
    <location>
        <begin position="200"/>
        <end position="294"/>
    </location>
</feature>
<evidence type="ECO:0000256" key="6">
    <source>
        <dbReference type="ARBA" id="ARBA00022832"/>
    </source>
</evidence>
<keyword evidence="8" id="KW-0520">NAD</keyword>
<dbReference type="FunFam" id="1.10.12.10:FF:000001">
    <property type="entry name" value="Probable enoyl-CoA hydratase, mitochondrial"/>
    <property type="match status" value="1"/>
</dbReference>
<evidence type="ECO:0000256" key="7">
    <source>
        <dbReference type="ARBA" id="ARBA00023002"/>
    </source>
</evidence>
<keyword evidence="6" id="KW-0276">Fatty acid metabolism</keyword>
<dbReference type="InterPro" id="IPR006108">
    <property type="entry name" value="3HC_DH_C"/>
</dbReference>
<dbReference type="Pfam" id="PF02737">
    <property type="entry name" value="3HCDH_N"/>
    <property type="match status" value="1"/>
</dbReference>
<keyword evidence="12" id="KW-0456">Lyase</keyword>
<comment type="pathway">
    <text evidence="2">Lipid metabolism; fatty acid beta-oxidation.</text>
</comment>
<proteinExistence type="evidence at protein level"/>
<dbReference type="CDD" id="cd06558">
    <property type="entry name" value="crotonase-like"/>
    <property type="match status" value="1"/>
</dbReference>
<evidence type="ECO:0000256" key="2">
    <source>
        <dbReference type="ARBA" id="ARBA00005005"/>
    </source>
</evidence>
<dbReference type="FunFam" id="3.90.226.10:FF:000009">
    <property type="entry name" value="Carnitinyl-CoA dehydratase"/>
    <property type="match status" value="1"/>
</dbReference>
<dbReference type="GO" id="GO:0004300">
    <property type="term" value="F:enoyl-CoA hydratase activity"/>
    <property type="evidence" value="ECO:0007669"/>
    <property type="project" value="UniProtKB-ARBA"/>
</dbReference>
<name>O28011_ARCFU</name>
<dbReference type="Gene3D" id="1.10.12.10">
    <property type="entry name" value="Lyase 2-enoyl-coa Hydratase, Chain A, domain 2"/>
    <property type="match status" value="1"/>
</dbReference>
<dbReference type="InterPro" id="IPR018376">
    <property type="entry name" value="Enoyl-CoA_hyd/isom_CS"/>
</dbReference>
<keyword evidence="7" id="KW-0560">Oxidoreductase</keyword>
<evidence type="ECO:0007829" key="20">
    <source>
        <dbReference type="PDB" id="3CTV"/>
    </source>
</evidence>
<dbReference type="GO" id="GO:0006635">
    <property type="term" value="P:fatty acid beta-oxidation"/>
    <property type="evidence" value="ECO:0007669"/>
    <property type="project" value="UniProtKB-UniPathway"/>
</dbReference>
<dbReference type="Pfam" id="PF00378">
    <property type="entry name" value="ECH_1"/>
    <property type="match status" value="1"/>
</dbReference>
<dbReference type="GO" id="GO:0003857">
    <property type="term" value="F:(3S)-3-hydroxyacyl-CoA dehydrogenase (NAD+) activity"/>
    <property type="evidence" value="ECO:0007669"/>
    <property type="project" value="TreeGrafter"/>
</dbReference>
<evidence type="ECO:0000256" key="15">
    <source>
        <dbReference type="SAM" id="Phobius"/>
    </source>
</evidence>
<keyword evidence="19" id="KW-1185">Reference proteome</keyword>
<keyword evidence="20" id="KW-0002">3D-structure</keyword>
<evidence type="ECO:0000256" key="1">
    <source>
        <dbReference type="ARBA" id="ARBA00004275"/>
    </source>
</evidence>
<keyword evidence="11" id="KW-0413">Isomerase</keyword>
<dbReference type="PDB" id="3CTV">
    <property type="method" value="X-ray"/>
    <property type="resolution" value="2.46 A"/>
    <property type="chains" value="A=295-400"/>
</dbReference>
<keyword evidence="15" id="KW-0472">Membrane</keyword>
<dbReference type="STRING" id="224325.AF_2273"/>
<dbReference type="SUPFAM" id="SSF52096">
    <property type="entry name" value="ClpP/crotonase"/>
    <property type="match status" value="1"/>
</dbReference>
<dbReference type="InterPro" id="IPR029045">
    <property type="entry name" value="ClpP/crotonase-like_dom_sf"/>
</dbReference>
<dbReference type="Gene3D" id="3.90.226.10">
    <property type="entry name" value="2-enoyl-CoA Hydratase, Chain A, domain 1"/>
    <property type="match status" value="1"/>
</dbReference>
<dbReference type="GO" id="GO:0070403">
    <property type="term" value="F:NAD+ binding"/>
    <property type="evidence" value="ECO:0007669"/>
    <property type="project" value="InterPro"/>
</dbReference>
<evidence type="ECO:0000256" key="4">
    <source>
        <dbReference type="ARBA" id="ARBA00008750"/>
    </source>
</evidence>
<dbReference type="SMR" id="O28011"/>
<keyword evidence="9" id="KW-0443">Lipid metabolism</keyword>
<dbReference type="EMBL" id="AE000782">
    <property type="protein sequence ID" value="AAB88983.1"/>
    <property type="molecule type" value="Genomic_DNA"/>
</dbReference>
<evidence type="ECO:0000256" key="3">
    <source>
        <dbReference type="ARBA" id="ARBA00005254"/>
    </source>
</evidence>
<dbReference type="SUPFAM" id="SSF48179">
    <property type="entry name" value="6-phosphogluconate dehydrogenase C-terminal domain-like"/>
    <property type="match status" value="2"/>
</dbReference>
<dbReference type="HOGENOM" id="CLU_010448_2_1_2"/>
<evidence type="ECO:0000313" key="19">
    <source>
        <dbReference type="Proteomes" id="UP000002199"/>
    </source>
</evidence>
<dbReference type="InterPro" id="IPR008927">
    <property type="entry name" value="6-PGluconate_DH-like_C_sf"/>
</dbReference>
<dbReference type="EvolutionaryTrace" id="O28011"/>
<evidence type="ECO:0000256" key="14">
    <source>
        <dbReference type="RuleBase" id="RU003707"/>
    </source>
</evidence>
<dbReference type="eggNOG" id="arCOG00249">
    <property type="taxonomic scope" value="Archaea"/>
</dbReference>
<keyword evidence="15" id="KW-1133">Transmembrane helix</keyword>
<keyword evidence="15" id="KW-0812">Transmembrane</keyword>
<dbReference type="PROSITE" id="PS00166">
    <property type="entry name" value="ENOYL_COA_HYDRATASE"/>
    <property type="match status" value="1"/>
</dbReference>
<dbReference type="Gene3D" id="1.10.1040.10">
    <property type="entry name" value="N-(1-d-carboxylethyl)-l-norvaline Dehydrogenase, domain 2"/>
    <property type="match status" value="2"/>
</dbReference>
<dbReference type="InterPro" id="IPR001753">
    <property type="entry name" value="Enoyl-CoA_hydra/iso"/>
</dbReference>
<dbReference type="PANTHER" id="PTHR23309:SF49">
    <property type="entry name" value="PEROXISOMAL BIFUNCTIONAL ENZYME"/>
    <property type="match status" value="1"/>
</dbReference>
<dbReference type="UniPathway" id="UPA00659"/>
<dbReference type="Pfam" id="PF00725">
    <property type="entry name" value="3HCDH"/>
    <property type="match status" value="2"/>
</dbReference>
<feature type="domain" description="3-hydroxyacyl-CoA dehydrogenase C-terminal" evidence="16">
    <location>
        <begin position="320"/>
        <end position="387"/>
    </location>
</feature>
<dbReference type="InterPro" id="IPR014748">
    <property type="entry name" value="Enoyl-CoA_hydra_C"/>
</dbReference>
<dbReference type="InterPro" id="IPR036291">
    <property type="entry name" value="NAD(P)-bd_dom_sf"/>
</dbReference>
<evidence type="ECO:0000256" key="9">
    <source>
        <dbReference type="ARBA" id="ARBA00023098"/>
    </source>
</evidence>
<comment type="similarity">
    <text evidence="4">In the N-terminal section; belongs to the enoyl-CoA hydratase/isomerase family.</text>
</comment>
<dbReference type="AlphaFoldDB" id="O28011"/>
<evidence type="ECO:0000256" key="8">
    <source>
        <dbReference type="ARBA" id="ARBA00023027"/>
    </source>
</evidence>
<organism evidence="18 19">
    <name type="scientific">Archaeoglobus fulgidus (strain ATCC 49558 / DSM 4304 / JCM 9628 / NBRC 100126 / VC-16)</name>
    <dbReference type="NCBI Taxonomy" id="224325"/>
    <lineage>
        <taxon>Archaea</taxon>
        <taxon>Methanobacteriati</taxon>
        <taxon>Methanobacteriota</taxon>
        <taxon>Archaeoglobi</taxon>
        <taxon>Archaeoglobales</taxon>
        <taxon>Archaeoglobaceae</taxon>
        <taxon>Archaeoglobus</taxon>
    </lineage>
</organism>
<evidence type="ECO:0000256" key="5">
    <source>
        <dbReference type="ARBA" id="ARBA00011245"/>
    </source>
</evidence>
<dbReference type="PaxDb" id="224325-AF_2273"/>
<evidence type="ECO:0000259" key="16">
    <source>
        <dbReference type="Pfam" id="PF00725"/>
    </source>
</evidence>
<dbReference type="SUPFAM" id="SSF51735">
    <property type="entry name" value="NAD(P)-binding Rossmann-fold domains"/>
    <property type="match status" value="1"/>
</dbReference>
<dbReference type="GO" id="GO:0016853">
    <property type="term" value="F:isomerase activity"/>
    <property type="evidence" value="ECO:0007669"/>
    <property type="project" value="UniProtKB-KW"/>
</dbReference>